<dbReference type="EMBL" id="CP017717">
    <property type="protein sequence ID" value="AQZ69930.1"/>
    <property type="molecule type" value="Genomic_DNA"/>
</dbReference>
<proteinExistence type="inferred from homology"/>
<keyword evidence="5" id="KW-0804">Transcription</keyword>
<evidence type="ECO:0000313" key="7">
    <source>
        <dbReference type="EMBL" id="AQZ69930.1"/>
    </source>
</evidence>
<dbReference type="InterPro" id="IPR014284">
    <property type="entry name" value="RNA_pol_sigma-70_dom"/>
</dbReference>
<keyword evidence="4" id="KW-0238">DNA-binding</keyword>
<dbReference type="SUPFAM" id="SSF88659">
    <property type="entry name" value="Sigma3 and sigma4 domains of RNA polymerase sigma factors"/>
    <property type="match status" value="1"/>
</dbReference>
<dbReference type="PANTHER" id="PTHR43133">
    <property type="entry name" value="RNA POLYMERASE ECF-TYPE SIGMA FACTO"/>
    <property type="match status" value="1"/>
</dbReference>
<dbReference type="KEGG" id="noa:BKM31_58325"/>
<keyword evidence="3" id="KW-0731">Sigma factor</keyword>
<name>A0A1V0AI92_9ACTN</name>
<evidence type="ECO:0000313" key="8">
    <source>
        <dbReference type="Proteomes" id="UP000190797"/>
    </source>
</evidence>
<dbReference type="GO" id="GO:0006352">
    <property type="term" value="P:DNA-templated transcription initiation"/>
    <property type="evidence" value="ECO:0007669"/>
    <property type="project" value="InterPro"/>
</dbReference>
<dbReference type="GO" id="GO:0003677">
    <property type="term" value="F:DNA binding"/>
    <property type="evidence" value="ECO:0007669"/>
    <property type="project" value="UniProtKB-KW"/>
</dbReference>
<dbReference type="Proteomes" id="UP000190797">
    <property type="component" value="Chromosome"/>
</dbReference>
<dbReference type="GO" id="GO:0016987">
    <property type="term" value="F:sigma factor activity"/>
    <property type="evidence" value="ECO:0007669"/>
    <property type="project" value="UniProtKB-KW"/>
</dbReference>
<feature type="domain" description="RNA polymerase sigma-70 region 2" evidence="6">
    <location>
        <begin position="37"/>
        <end position="98"/>
    </location>
</feature>
<dbReference type="NCBIfam" id="TIGR02937">
    <property type="entry name" value="sigma70-ECF"/>
    <property type="match status" value="1"/>
</dbReference>
<dbReference type="InterPro" id="IPR007627">
    <property type="entry name" value="RNA_pol_sigma70_r2"/>
</dbReference>
<dbReference type="InterPro" id="IPR013324">
    <property type="entry name" value="RNA_pol_sigma_r3/r4-like"/>
</dbReference>
<dbReference type="InterPro" id="IPR036388">
    <property type="entry name" value="WH-like_DNA-bd_sf"/>
</dbReference>
<dbReference type="AlphaFoldDB" id="A0A1V0AI92"/>
<dbReference type="Pfam" id="PF04542">
    <property type="entry name" value="Sigma70_r2"/>
    <property type="match status" value="1"/>
</dbReference>
<comment type="similarity">
    <text evidence="1">Belongs to the sigma-70 factor family. ECF subfamily.</text>
</comment>
<dbReference type="SUPFAM" id="SSF88946">
    <property type="entry name" value="Sigma2 domain of RNA polymerase sigma factors"/>
    <property type="match status" value="1"/>
</dbReference>
<protein>
    <recommendedName>
        <fullName evidence="6">RNA polymerase sigma-70 region 2 domain-containing protein</fullName>
    </recommendedName>
</protein>
<evidence type="ECO:0000256" key="5">
    <source>
        <dbReference type="ARBA" id="ARBA00023163"/>
    </source>
</evidence>
<keyword evidence="8" id="KW-1185">Reference proteome</keyword>
<gene>
    <name evidence="7" type="ORF">BKM31_58325</name>
</gene>
<sequence>MISSSCRRKEGRMRDSAELLTAAADGDRSAWDELESRFGPRMWAVARACGLSPADAADAVQGTWLRLLQHLRNIRDPGAVGGWLVTTVRREAFLLLRKDLPVVSSSEAVTEVDPAAVVLEADDRQLLWKTVSTLNEPCRSLLQLVALDLGNRQVASRLGMPAGSVGPTKARCLEKLRTLISLQETAQ</sequence>
<dbReference type="Gene3D" id="1.10.1740.10">
    <property type="match status" value="1"/>
</dbReference>
<evidence type="ECO:0000259" key="6">
    <source>
        <dbReference type="Pfam" id="PF04542"/>
    </source>
</evidence>
<evidence type="ECO:0000256" key="3">
    <source>
        <dbReference type="ARBA" id="ARBA00023082"/>
    </source>
</evidence>
<dbReference type="Gene3D" id="1.10.10.10">
    <property type="entry name" value="Winged helix-like DNA-binding domain superfamily/Winged helix DNA-binding domain"/>
    <property type="match status" value="1"/>
</dbReference>
<dbReference type="InterPro" id="IPR039425">
    <property type="entry name" value="RNA_pol_sigma-70-like"/>
</dbReference>
<evidence type="ECO:0000256" key="4">
    <source>
        <dbReference type="ARBA" id="ARBA00023125"/>
    </source>
</evidence>
<keyword evidence="2" id="KW-0805">Transcription regulation</keyword>
<dbReference type="InterPro" id="IPR013325">
    <property type="entry name" value="RNA_pol_sigma_r2"/>
</dbReference>
<reference evidence="8" key="1">
    <citation type="journal article" date="2017" name="Med. Chem. Commun.">
        <title>Nonomuraea sp. ATCC 55076 harbours the largest actinomycete chromosome to date and the kistamicin biosynthetic gene cluster.</title>
        <authorList>
            <person name="Nazari B."/>
            <person name="Forneris C.C."/>
            <person name="Gibson M.I."/>
            <person name="Moon K."/>
            <person name="Schramma K.R."/>
            <person name="Seyedsayamdost M.R."/>
        </authorList>
    </citation>
    <scope>NUCLEOTIDE SEQUENCE [LARGE SCALE GENOMIC DNA]</scope>
    <source>
        <strain evidence="8">ATCC 55076</strain>
    </source>
</reference>
<dbReference type="STRING" id="1909395.BKM31_58325"/>
<evidence type="ECO:0000256" key="2">
    <source>
        <dbReference type="ARBA" id="ARBA00023015"/>
    </source>
</evidence>
<organism evidence="7 8">
    <name type="scientific">[Actinomadura] parvosata subsp. kistnae</name>
    <dbReference type="NCBI Taxonomy" id="1909395"/>
    <lineage>
        <taxon>Bacteria</taxon>
        <taxon>Bacillati</taxon>
        <taxon>Actinomycetota</taxon>
        <taxon>Actinomycetes</taxon>
        <taxon>Streptosporangiales</taxon>
        <taxon>Streptosporangiaceae</taxon>
        <taxon>Nonomuraea</taxon>
    </lineage>
</organism>
<evidence type="ECO:0000256" key="1">
    <source>
        <dbReference type="ARBA" id="ARBA00010641"/>
    </source>
</evidence>
<accession>A0A1V0AI92</accession>
<dbReference type="PANTHER" id="PTHR43133:SF8">
    <property type="entry name" value="RNA POLYMERASE SIGMA FACTOR HI_1459-RELATED"/>
    <property type="match status" value="1"/>
</dbReference>